<organism evidence="1 2">
    <name type="scientific">Flavobacterium jejuense</name>
    <dbReference type="NCBI Taxonomy" id="1544455"/>
    <lineage>
        <taxon>Bacteria</taxon>
        <taxon>Pseudomonadati</taxon>
        <taxon>Bacteroidota</taxon>
        <taxon>Flavobacteriia</taxon>
        <taxon>Flavobacteriales</taxon>
        <taxon>Flavobacteriaceae</taxon>
        <taxon>Flavobacterium</taxon>
    </lineage>
</organism>
<dbReference type="EMBL" id="VEVQ02000008">
    <property type="protein sequence ID" value="NHN26643.1"/>
    <property type="molecule type" value="Genomic_DNA"/>
</dbReference>
<name>A0ABX0ISZ8_9FLAO</name>
<sequence>MTKFLLEKEMFVNKFCKNNRGENVLIYNAMQSDYELVDYWIKFWN</sequence>
<gene>
    <name evidence="1" type="ORF">FIA58_013235</name>
</gene>
<proteinExistence type="predicted"/>
<reference evidence="1 2" key="2">
    <citation type="submission" date="2019-05" db="EMBL/GenBank/DDBJ databases">
        <authorList>
            <person name="Lianzixin W."/>
        </authorList>
    </citation>
    <scope>NUCLEOTIDE SEQUENCE [LARGE SCALE GENOMIC DNA]</scope>
    <source>
        <strain evidence="1 2">EC11</strain>
    </source>
</reference>
<evidence type="ECO:0000313" key="1">
    <source>
        <dbReference type="EMBL" id="NHN26643.1"/>
    </source>
</evidence>
<evidence type="ECO:0000313" key="2">
    <source>
        <dbReference type="Proteomes" id="UP000817854"/>
    </source>
</evidence>
<reference evidence="1 2" key="3">
    <citation type="submission" date="2020-02" db="EMBL/GenBank/DDBJ databases">
        <title>Flavobacterium profundi sp. nov., isolated from a deep-sea seamount.</title>
        <authorList>
            <person name="Zhang D.-C."/>
        </authorList>
    </citation>
    <scope>NUCLEOTIDE SEQUENCE [LARGE SCALE GENOMIC DNA]</scope>
    <source>
        <strain evidence="1 2">EC11</strain>
    </source>
</reference>
<accession>A0ABX0ISZ8</accession>
<keyword evidence="2" id="KW-1185">Reference proteome</keyword>
<protein>
    <submittedName>
        <fullName evidence="1">Uncharacterized protein</fullName>
    </submittedName>
</protein>
<dbReference type="RefSeq" id="WP_165928920.1">
    <property type="nucleotide sequence ID" value="NZ_VEVQ02000008.1"/>
</dbReference>
<comment type="caution">
    <text evidence="1">The sequence shown here is derived from an EMBL/GenBank/DDBJ whole genome shotgun (WGS) entry which is preliminary data.</text>
</comment>
<reference evidence="2" key="1">
    <citation type="submission" date="2019-05" db="EMBL/GenBank/DDBJ databases">
        <title>Flavobacterium profundi sp. nov., isolated from a deep-sea seamount.</title>
        <authorList>
            <person name="Zhang D.-C."/>
        </authorList>
    </citation>
    <scope>NUCLEOTIDE SEQUENCE [LARGE SCALE GENOMIC DNA]</scope>
    <source>
        <strain evidence="2">EC11</strain>
    </source>
</reference>
<dbReference type="Proteomes" id="UP000817854">
    <property type="component" value="Unassembled WGS sequence"/>
</dbReference>